<evidence type="ECO:0000313" key="4">
    <source>
        <dbReference type="Proteomes" id="UP000199317"/>
    </source>
</evidence>
<dbReference type="Pfam" id="PF08447">
    <property type="entry name" value="PAS_3"/>
    <property type="match status" value="1"/>
</dbReference>
<dbReference type="InterPro" id="IPR011006">
    <property type="entry name" value="CheY-like_superfamily"/>
</dbReference>
<feature type="region of interest" description="Disordered" evidence="1">
    <location>
        <begin position="99"/>
        <end position="162"/>
    </location>
</feature>
<dbReference type="PROSITE" id="PS50112">
    <property type="entry name" value="PAS"/>
    <property type="match status" value="1"/>
</dbReference>
<dbReference type="NCBIfam" id="TIGR00229">
    <property type="entry name" value="sensory_box"/>
    <property type="match status" value="1"/>
</dbReference>
<dbReference type="InterPro" id="IPR035965">
    <property type="entry name" value="PAS-like_dom_sf"/>
</dbReference>
<sequence>MDVCDANGRLLAVNDAWGSMPGWPEEVLLRSHFLDLVHPEDRDPTIAELRRLDQGHTTLRFENRLRCRDGSYGRDVTEQRRVEERLRQSQKMEAIGQLTGGIARPPPAGVLAQADARSPARGRQRARPGHGGDAAAHPGREHPARAVAGPGARHGPQRPQPARERLAYVAHEAVDAPAALQAMDALGTPDLLITDVDLPGMSGRQLADVARRRHPG</sequence>
<reference evidence="4" key="1">
    <citation type="submission" date="2016-10" db="EMBL/GenBank/DDBJ databases">
        <authorList>
            <person name="Varghese N."/>
            <person name="Submissions S."/>
        </authorList>
    </citation>
    <scope>NUCLEOTIDE SEQUENCE [LARGE SCALE GENOMIC DNA]</scope>
    <source>
        <strain evidence="4">DSM 17101</strain>
    </source>
</reference>
<dbReference type="RefSeq" id="WP_092839529.1">
    <property type="nucleotide sequence ID" value="NZ_CP028290.1"/>
</dbReference>
<evidence type="ECO:0000256" key="1">
    <source>
        <dbReference type="SAM" id="MobiDB-lite"/>
    </source>
</evidence>
<dbReference type="OrthoDB" id="9802155at2"/>
<evidence type="ECO:0000313" key="3">
    <source>
        <dbReference type="EMBL" id="SDP90815.1"/>
    </source>
</evidence>
<keyword evidence="4" id="KW-1185">Reference proteome</keyword>
<gene>
    <name evidence="3" type="ORF">SAMN04489708_14119</name>
</gene>
<dbReference type="EMBL" id="FNJL01000041">
    <property type="protein sequence ID" value="SDP90815.1"/>
    <property type="molecule type" value="Genomic_DNA"/>
</dbReference>
<dbReference type="InterPro" id="IPR000014">
    <property type="entry name" value="PAS"/>
</dbReference>
<dbReference type="InterPro" id="IPR013655">
    <property type="entry name" value="PAS_fold_3"/>
</dbReference>
<dbReference type="SUPFAM" id="SSF52172">
    <property type="entry name" value="CheY-like"/>
    <property type="match status" value="1"/>
</dbReference>
<dbReference type="SUPFAM" id="SSF55785">
    <property type="entry name" value="PYP-like sensor domain (PAS domain)"/>
    <property type="match status" value="1"/>
</dbReference>
<accession>A0A1H0WJY3</accession>
<dbReference type="Gene3D" id="3.40.50.2300">
    <property type="match status" value="1"/>
</dbReference>
<feature type="domain" description="PAS" evidence="2">
    <location>
        <begin position="1"/>
        <end position="56"/>
    </location>
</feature>
<evidence type="ECO:0000259" key="2">
    <source>
        <dbReference type="PROSITE" id="PS50112"/>
    </source>
</evidence>
<protein>
    <submittedName>
        <fullName evidence="3">PAS domain S-box-containing protein</fullName>
    </submittedName>
</protein>
<dbReference type="CDD" id="cd00130">
    <property type="entry name" value="PAS"/>
    <property type="match status" value="1"/>
</dbReference>
<dbReference type="AlphaFoldDB" id="A0A1H0WJY3"/>
<dbReference type="Proteomes" id="UP000199317">
    <property type="component" value="Unassembled WGS sequence"/>
</dbReference>
<name>A0A1H0WJY3_9BURK</name>
<dbReference type="Gene3D" id="3.30.450.20">
    <property type="entry name" value="PAS domain"/>
    <property type="match status" value="1"/>
</dbReference>
<proteinExistence type="predicted"/>
<organism evidence="3 4">
    <name type="scientific">Paracidovorax cattleyae</name>
    <dbReference type="NCBI Taxonomy" id="80868"/>
    <lineage>
        <taxon>Bacteria</taxon>
        <taxon>Pseudomonadati</taxon>
        <taxon>Pseudomonadota</taxon>
        <taxon>Betaproteobacteria</taxon>
        <taxon>Burkholderiales</taxon>
        <taxon>Comamonadaceae</taxon>
        <taxon>Paracidovorax</taxon>
    </lineage>
</organism>